<keyword evidence="1" id="KW-0503">Monooxygenase</keyword>
<keyword evidence="2" id="KW-1185">Reference proteome</keyword>
<dbReference type="PANTHER" id="PTHR42877:SF4">
    <property type="entry name" value="FAD_NAD(P)-BINDING DOMAIN-CONTAINING PROTEIN-RELATED"/>
    <property type="match status" value="1"/>
</dbReference>
<sequence>MAEVDVVVVGAGFAGLGMAIALQQAGRSYVVLERASDLGGVWRDNRYPGVAADSPAHLYSYSFEPNPLWSRAHAPGDEIHDYLAYCAEHYGVLPQIRFDTTVQGAQFTGQEWSCSIVTGDGEFDVLTARQLILAVGPYGDPHLPLLPGLESFEGAVMHTSSWDPAVPVVGEHIAVVGTGCAASQLIPQLVGDAAAVSVFQQHAPWVLPHLDPGYADGLANAYEHRPWLMKAHRLKLRATAEASGVGYTTRPSLLRAQEKLASTYLARTVSDPALRTVLTPNDRLGDNTVVHSNDYLPALAKTSVRVVTSPIESVTGTGIFTTDGQEHPCDVIVLATGFETYGALRMIDVRAGEHSLGQAFAGAVSSYFGVALPGLPNLFLLGGPNTQVPWTSVIPVYEAQIDLISRVLAEVDRRHVSTAQVRPQVIPALRTEMDRRLERSAFGPGAVNRVWPSSVAEYERRVRKANLVDFQFS</sequence>
<protein>
    <submittedName>
        <fullName evidence="1">Flavin-containing monooxygenase</fullName>
        <ecNumber evidence="1">1.14.13.-</ecNumber>
    </submittedName>
</protein>
<keyword evidence="1" id="KW-0560">Oxidoreductase</keyword>
<accession>A0ABW2AW95</accession>
<comment type="caution">
    <text evidence="1">The sequence shown here is derived from an EMBL/GenBank/DDBJ whole genome shotgun (WGS) entry which is preliminary data.</text>
</comment>
<dbReference type="Gene3D" id="3.50.50.60">
    <property type="entry name" value="FAD/NAD(P)-binding domain"/>
    <property type="match status" value="2"/>
</dbReference>
<gene>
    <name evidence="1" type="ORF">ACFQBT_17015</name>
</gene>
<proteinExistence type="predicted"/>
<evidence type="ECO:0000313" key="1">
    <source>
        <dbReference type="EMBL" id="MFC6715421.1"/>
    </source>
</evidence>
<reference evidence="2" key="1">
    <citation type="journal article" date="2019" name="Int. J. Syst. Evol. Microbiol.">
        <title>The Global Catalogue of Microorganisms (GCM) 10K type strain sequencing project: providing services to taxonomists for standard genome sequencing and annotation.</title>
        <authorList>
            <consortium name="The Broad Institute Genomics Platform"/>
            <consortium name="The Broad Institute Genome Sequencing Center for Infectious Disease"/>
            <person name="Wu L."/>
            <person name="Ma J."/>
        </authorList>
    </citation>
    <scope>NUCLEOTIDE SEQUENCE [LARGE SCALE GENOMIC DNA]</scope>
    <source>
        <strain evidence="2">NBRC 106593</strain>
    </source>
</reference>
<dbReference type="PANTHER" id="PTHR42877">
    <property type="entry name" value="L-ORNITHINE N(5)-MONOOXYGENASE-RELATED"/>
    <property type="match status" value="1"/>
</dbReference>
<dbReference type="InterPro" id="IPR051209">
    <property type="entry name" value="FAD-bind_Monooxygenase_sf"/>
</dbReference>
<dbReference type="EC" id="1.14.13.-" evidence="1"/>
<dbReference type="SUPFAM" id="SSF51905">
    <property type="entry name" value="FAD/NAD(P)-binding domain"/>
    <property type="match status" value="1"/>
</dbReference>
<evidence type="ECO:0000313" key="2">
    <source>
        <dbReference type="Proteomes" id="UP001596356"/>
    </source>
</evidence>
<dbReference type="Proteomes" id="UP001596356">
    <property type="component" value="Unassembled WGS sequence"/>
</dbReference>
<dbReference type="InterPro" id="IPR036188">
    <property type="entry name" value="FAD/NAD-bd_sf"/>
</dbReference>
<dbReference type="Pfam" id="PF13738">
    <property type="entry name" value="Pyr_redox_3"/>
    <property type="match status" value="1"/>
</dbReference>
<dbReference type="GO" id="GO:0004497">
    <property type="term" value="F:monooxygenase activity"/>
    <property type="evidence" value="ECO:0007669"/>
    <property type="project" value="UniProtKB-KW"/>
</dbReference>
<dbReference type="RefSeq" id="WP_377824525.1">
    <property type="nucleotide sequence ID" value="NZ_JBHSWJ010000002.1"/>
</dbReference>
<organism evidence="1 2">
    <name type="scientific">Branchiibius cervicis</name>
    <dbReference type="NCBI Taxonomy" id="908252"/>
    <lineage>
        <taxon>Bacteria</taxon>
        <taxon>Bacillati</taxon>
        <taxon>Actinomycetota</taxon>
        <taxon>Actinomycetes</taxon>
        <taxon>Micrococcales</taxon>
        <taxon>Dermacoccaceae</taxon>
        <taxon>Branchiibius</taxon>
    </lineage>
</organism>
<name>A0ABW2AW95_9MICO</name>
<dbReference type="EMBL" id="JBHSWJ010000002">
    <property type="protein sequence ID" value="MFC6715421.1"/>
    <property type="molecule type" value="Genomic_DNA"/>
</dbReference>